<keyword evidence="6" id="KW-1185">Reference proteome</keyword>
<sequence>MNKKFALILLSIFFQLSYAQSEQAELSVWVNEAIVATYTYSYQNYLEDQKKIAKYFTADGWIAFSNALNASKLPEAVQKNQYRVSSVATEPPVITQIDPTHWKANMRLLVVYQNPQYQQRQHLRVAINFMVAPSGQGVRGYSMTNLQSVETKPACKCIVEEDSETPTSTPSPSTTNKPSTGTPPASAPTPNNAKP</sequence>
<organism evidence="3 5">
    <name type="scientific">Legionella cherrii</name>
    <dbReference type="NCBI Taxonomy" id="28084"/>
    <lineage>
        <taxon>Bacteria</taxon>
        <taxon>Pseudomonadati</taxon>
        <taxon>Pseudomonadota</taxon>
        <taxon>Gammaproteobacteria</taxon>
        <taxon>Legionellales</taxon>
        <taxon>Legionellaceae</taxon>
        <taxon>Legionella</taxon>
    </lineage>
</organism>
<evidence type="ECO:0000313" key="4">
    <source>
        <dbReference type="EMBL" id="VEB33798.1"/>
    </source>
</evidence>
<accession>A0A0W0SC56</accession>
<feature type="signal peptide" evidence="2">
    <location>
        <begin position="1"/>
        <end position="19"/>
    </location>
</feature>
<dbReference type="AlphaFoldDB" id="A0A0W0SC56"/>
<feature type="region of interest" description="Disordered" evidence="1">
    <location>
        <begin position="157"/>
        <end position="195"/>
    </location>
</feature>
<dbReference type="EMBL" id="LNXW01000013">
    <property type="protein sequence ID" value="KTC81034.1"/>
    <property type="molecule type" value="Genomic_DNA"/>
</dbReference>
<proteinExistence type="predicted"/>
<gene>
    <name evidence="3" type="ORF">Lche_3054</name>
    <name evidence="4" type="ORF">NCTC11976_00519</name>
</gene>
<reference evidence="3 5" key="1">
    <citation type="submission" date="2015-11" db="EMBL/GenBank/DDBJ databases">
        <title>Genomic analysis of 38 Legionella species identifies large and diverse effector repertoires.</title>
        <authorList>
            <person name="Burstein D."/>
            <person name="Amaro F."/>
            <person name="Zusman T."/>
            <person name="Lifshitz Z."/>
            <person name="Cohen O."/>
            <person name="Gilbert J.A."/>
            <person name="Pupko T."/>
            <person name="Shuman H.A."/>
            <person name="Segal G."/>
        </authorList>
    </citation>
    <scope>NUCLEOTIDE SEQUENCE [LARGE SCALE GENOMIC DNA]</scope>
    <source>
        <strain evidence="3 5">ORW</strain>
    </source>
</reference>
<evidence type="ECO:0000313" key="5">
    <source>
        <dbReference type="Proteomes" id="UP000054921"/>
    </source>
</evidence>
<dbReference type="InterPro" id="IPR021055">
    <property type="entry name" value="T4BSS_IcmL/DotI"/>
</dbReference>
<feature type="chain" id="PRO_5030019514" evidence="2">
    <location>
        <begin position="20"/>
        <end position="195"/>
    </location>
</feature>
<dbReference type="CDD" id="cd16385">
    <property type="entry name" value="IcmL"/>
    <property type="match status" value="1"/>
</dbReference>
<dbReference type="OrthoDB" id="5641224at2"/>
<dbReference type="Proteomes" id="UP000054921">
    <property type="component" value="Unassembled WGS sequence"/>
</dbReference>
<dbReference type="Pfam" id="PF11393">
    <property type="entry name" value="T4BSS_DotI_IcmL"/>
    <property type="match status" value="1"/>
</dbReference>
<evidence type="ECO:0000313" key="3">
    <source>
        <dbReference type="EMBL" id="KTC81034.1"/>
    </source>
</evidence>
<evidence type="ECO:0000256" key="1">
    <source>
        <dbReference type="SAM" id="MobiDB-lite"/>
    </source>
</evidence>
<dbReference type="RefSeq" id="WP_028381572.1">
    <property type="nucleotide sequence ID" value="NZ_CAAAIT010000006.1"/>
</dbReference>
<evidence type="ECO:0000256" key="2">
    <source>
        <dbReference type="SAM" id="SignalP"/>
    </source>
</evidence>
<dbReference type="EMBL" id="LR134173">
    <property type="protein sequence ID" value="VEB33798.1"/>
    <property type="molecule type" value="Genomic_DNA"/>
</dbReference>
<name>A0A0W0SC56_9GAMM</name>
<feature type="compositionally biased region" description="Low complexity" evidence="1">
    <location>
        <begin position="165"/>
        <end position="195"/>
    </location>
</feature>
<keyword evidence="2" id="KW-0732">Signal</keyword>
<evidence type="ECO:0000313" key="6">
    <source>
        <dbReference type="Proteomes" id="UP000277577"/>
    </source>
</evidence>
<reference evidence="4 6" key="2">
    <citation type="submission" date="2018-12" db="EMBL/GenBank/DDBJ databases">
        <authorList>
            <consortium name="Pathogen Informatics"/>
        </authorList>
    </citation>
    <scope>NUCLEOTIDE SEQUENCE [LARGE SCALE GENOMIC DNA]</scope>
    <source>
        <strain evidence="4 6">NCTC11976</strain>
    </source>
</reference>
<protein>
    <submittedName>
        <fullName evidence="4">IcmL/DotI homolog</fullName>
    </submittedName>
</protein>
<dbReference type="PATRIC" id="fig|28084.5.peg.3314"/>
<dbReference type="Proteomes" id="UP000277577">
    <property type="component" value="Chromosome"/>
</dbReference>